<reference evidence="2 3" key="1">
    <citation type="journal article" name="Sci. Rep.">
        <title>Genome-scale phylogenetic analyses confirm Olpidium as the closest living zoosporic fungus to the non-flagellated, terrestrial fungi.</title>
        <authorList>
            <person name="Chang Y."/>
            <person name="Rochon D."/>
            <person name="Sekimoto S."/>
            <person name="Wang Y."/>
            <person name="Chovatia M."/>
            <person name="Sandor L."/>
            <person name="Salamov A."/>
            <person name="Grigoriev I.V."/>
            <person name="Stajich J.E."/>
            <person name="Spatafora J.W."/>
        </authorList>
    </citation>
    <scope>NUCLEOTIDE SEQUENCE [LARGE SCALE GENOMIC DNA]</scope>
    <source>
        <strain evidence="2">S191</strain>
    </source>
</reference>
<feature type="compositionally biased region" description="Acidic residues" evidence="1">
    <location>
        <begin position="88"/>
        <end position="97"/>
    </location>
</feature>
<feature type="compositionally biased region" description="Acidic residues" evidence="1">
    <location>
        <begin position="53"/>
        <end position="70"/>
    </location>
</feature>
<comment type="caution">
    <text evidence="2">The sequence shown here is derived from an EMBL/GenBank/DDBJ whole genome shotgun (WGS) entry which is preliminary data.</text>
</comment>
<sequence>MSIGTARPFAPARDSCRRGSAAPPAAQPHCAADAGQHGQQARADQEDTPSVPGEEEDQEEEEEEEEDEVYVADADVADFVPLASDSEPMTDDDDADGDEVRGEAAAAEAGEAMEDGGAAEENVVDTSVQGFFAHKGLHFGR</sequence>
<evidence type="ECO:0000256" key="1">
    <source>
        <dbReference type="SAM" id="MobiDB-lite"/>
    </source>
</evidence>
<feature type="region of interest" description="Disordered" evidence="1">
    <location>
        <begin position="1"/>
        <end position="122"/>
    </location>
</feature>
<dbReference type="Proteomes" id="UP000673691">
    <property type="component" value="Unassembled WGS sequence"/>
</dbReference>
<name>A0A8H7ZRI7_9FUNG</name>
<accession>A0A8H7ZRI7</accession>
<feature type="compositionally biased region" description="Low complexity" evidence="1">
    <location>
        <begin position="21"/>
        <end position="34"/>
    </location>
</feature>
<organism evidence="2 3">
    <name type="scientific">Olpidium bornovanus</name>
    <dbReference type="NCBI Taxonomy" id="278681"/>
    <lineage>
        <taxon>Eukaryota</taxon>
        <taxon>Fungi</taxon>
        <taxon>Fungi incertae sedis</taxon>
        <taxon>Olpidiomycota</taxon>
        <taxon>Olpidiomycotina</taxon>
        <taxon>Olpidiomycetes</taxon>
        <taxon>Olpidiales</taxon>
        <taxon>Olpidiaceae</taxon>
        <taxon>Olpidium</taxon>
    </lineage>
</organism>
<evidence type="ECO:0000313" key="2">
    <source>
        <dbReference type="EMBL" id="KAG5457894.1"/>
    </source>
</evidence>
<dbReference type="EMBL" id="JAEFCI010009301">
    <property type="protein sequence ID" value="KAG5457894.1"/>
    <property type="molecule type" value="Genomic_DNA"/>
</dbReference>
<keyword evidence="3" id="KW-1185">Reference proteome</keyword>
<dbReference type="AlphaFoldDB" id="A0A8H7ZRI7"/>
<gene>
    <name evidence="2" type="ORF">BJ554DRAFT_1984</name>
</gene>
<proteinExistence type="predicted"/>
<evidence type="ECO:0000313" key="3">
    <source>
        <dbReference type="Proteomes" id="UP000673691"/>
    </source>
</evidence>
<protein>
    <submittedName>
        <fullName evidence="2">Uncharacterized protein</fullName>
    </submittedName>
</protein>